<dbReference type="Pfam" id="PF00156">
    <property type="entry name" value="Pribosyltran"/>
    <property type="match status" value="1"/>
</dbReference>
<feature type="domain" description="Phosphoribosyltransferase" evidence="3">
    <location>
        <begin position="38"/>
        <end position="140"/>
    </location>
</feature>
<keyword evidence="5" id="KW-1185">Reference proteome</keyword>
<evidence type="ECO:0000256" key="1">
    <source>
        <dbReference type="ARBA" id="ARBA00048811"/>
    </source>
</evidence>
<dbReference type="Proteomes" id="UP000738431">
    <property type="component" value="Chromosome"/>
</dbReference>
<evidence type="ECO:0000256" key="2">
    <source>
        <dbReference type="ARBA" id="ARBA00049402"/>
    </source>
</evidence>
<name>A0ABZ1C6Q2_9BACT</name>
<comment type="catalytic activity">
    <reaction evidence="2">
        <text>IMP + diphosphate = hypoxanthine + 5-phospho-alpha-D-ribose 1-diphosphate</text>
        <dbReference type="Rhea" id="RHEA:17973"/>
        <dbReference type="ChEBI" id="CHEBI:17368"/>
        <dbReference type="ChEBI" id="CHEBI:33019"/>
        <dbReference type="ChEBI" id="CHEBI:58017"/>
        <dbReference type="ChEBI" id="CHEBI:58053"/>
        <dbReference type="EC" id="2.4.2.8"/>
    </reaction>
    <physiologicalReaction direction="right-to-left" evidence="2">
        <dbReference type="Rhea" id="RHEA:17975"/>
    </physiologicalReaction>
</comment>
<keyword evidence="4" id="KW-0808">Transferase</keyword>
<organism evidence="4 5">
    <name type="scientific">Actomonas aquatica</name>
    <dbReference type="NCBI Taxonomy" id="2866162"/>
    <lineage>
        <taxon>Bacteria</taxon>
        <taxon>Pseudomonadati</taxon>
        <taxon>Verrucomicrobiota</taxon>
        <taxon>Opitutia</taxon>
        <taxon>Opitutales</taxon>
        <taxon>Opitutaceae</taxon>
        <taxon>Actomonas</taxon>
    </lineage>
</organism>
<keyword evidence="4" id="KW-0328">Glycosyltransferase</keyword>
<evidence type="ECO:0000313" key="5">
    <source>
        <dbReference type="Proteomes" id="UP000738431"/>
    </source>
</evidence>
<reference evidence="4 5" key="1">
    <citation type="submission" date="2023-12" db="EMBL/GenBank/DDBJ databases">
        <title>Description of an unclassified Opitutus bacterium of Verrucomicrobiota.</title>
        <authorList>
            <person name="Zhang D.-F."/>
        </authorList>
    </citation>
    <scope>NUCLEOTIDE SEQUENCE [LARGE SCALE GENOMIC DNA]</scope>
    <source>
        <strain evidence="4 5">WL0086</strain>
    </source>
</reference>
<dbReference type="SUPFAM" id="SSF53271">
    <property type="entry name" value="PRTase-like"/>
    <property type="match status" value="1"/>
</dbReference>
<dbReference type="InterPro" id="IPR029057">
    <property type="entry name" value="PRTase-like"/>
</dbReference>
<dbReference type="GO" id="GO:0016757">
    <property type="term" value="F:glycosyltransferase activity"/>
    <property type="evidence" value="ECO:0007669"/>
    <property type="project" value="UniProtKB-KW"/>
</dbReference>
<protein>
    <submittedName>
        <fullName evidence="4">Phosphoribosyltransferase family protein</fullName>
    </submittedName>
</protein>
<gene>
    <name evidence="4" type="ORF">K1X11_019865</name>
</gene>
<accession>A0ABZ1C6Q2</accession>
<dbReference type="PANTHER" id="PTHR43340:SF1">
    <property type="entry name" value="HYPOXANTHINE PHOSPHORIBOSYLTRANSFERASE"/>
    <property type="match status" value="1"/>
</dbReference>
<evidence type="ECO:0000259" key="3">
    <source>
        <dbReference type="Pfam" id="PF00156"/>
    </source>
</evidence>
<evidence type="ECO:0000313" key="4">
    <source>
        <dbReference type="EMBL" id="WRQ87078.1"/>
    </source>
</evidence>
<dbReference type="PANTHER" id="PTHR43340">
    <property type="entry name" value="HYPOXANTHINE-GUANINE PHOSPHORIBOSYLTRANSFERASE"/>
    <property type="match status" value="1"/>
</dbReference>
<dbReference type="CDD" id="cd06223">
    <property type="entry name" value="PRTases_typeI"/>
    <property type="match status" value="1"/>
</dbReference>
<sequence>MPLPDHLELLHDGEAIDAALTKLAAEMDTWAEGAEARTGKMLLAICVLRGGVFFFSELLLKMQRSVEPAFCRAYAYNKTENGAPLDKMFVDWQGLDPVGREVMLVDNICDSGRTLLHVDGWLRMQGVRRVRSVTMMHRLRDDAVAKPEITGYTYAGDEWLVGYGMRDAAAKSMNTRWIARA</sequence>
<comment type="catalytic activity">
    <reaction evidence="1">
        <text>GMP + diphosphate = guanine + 5-phospho-alpha-D-ribose 1-diphosphate</text>
        <dbReference type="Rhea" id="RHEA:25424"/>
        <dbReference type="ChEBI" id="CHEBI:16235"/>
        <dbReference type="ChEBI" id="CHEBI:33019"/>
        <dbReference type="ChEBI" id="CHEBI:58017"/>
        <dbReference type="ChEBI" id="CHEBI:58115"/>
        <dbReference type="EC" id="2.4.2.8"/>
    </reaction>
    <physiologicalReaction direction="right-to-left" evidence="1">
        <dbReference type="Rhea" id="RHEA:25426"/>
    </physiologicalReaction>
</comment>
<dbReference type="RefSeq" id="WP_221029508.1">
    <property type="nucleotide sequence ID" value="NZ_CP139781.1"/>
</dbReference>
<dbReference type="InterPro" id="IPR000836">
    <property type="entry name" value="PRTase_dom"/>
</dbReference>
<dbReference type="Gene3D" id="3.40.50.2020">
    <property type="match status" value="1"/>
</dbReference>
<proteinExistence type="predicted"/>
<dbReference type="EMBL" id="CP139781">
    <property type="protein sequence ID" value="WRQ87078.1"/>
    <property type="molecule type" value="Genomic_DNA"/>
</dbReference>
<dbReference type="InterPro" id="IPR050408">
    <property type="entry name" value="HGPRT"/>
</dbReference>